<dbReference type="EMBL" id="VSSQ01116584">
    <property type="protein sequence ID" value="MPN51447.1"/>
    <property type="molecule type" value="Genomic_DNA"/>
</dbReference>
<feature type="region of interest" description="Disordered" evidence="1">
    <location>
        <begin position="47"/>
        <end position="83"/>
    </location>
</feature>
<dbReference type="AlphaFoldDB" id="A0A645IJJ1"/>
<accession>A0A645IJJ1</accession>
<comment type="caution">
    <text evidence="2">The sequence shown here is derived from an EMBL/GenBank/DDBJ whole genome shotgun (WGS) entry which is preliminary data.</text>
</comment>
<protein>
    <submittedName>
        <fullName evidence="2">Uncharacterized protein</fullName>
    </submittedName>
</protein>
<organism evidence="2">
    <name type="scientific">bioreactor metagenome</name>
    <dbReference type="NCBI Taxonomy" id="1076179"/>
    <lineage>
        <taxon>unclassified sequences</taxon>
        <taxon>metagenomes</taxon>
        <taxon>ecological metagenomes</taxon>
    </lineage>
</organism>
<feature type="compositionally biased region" description="Basic and acidic residues" evidence="1">
    <location>
        <begin position="59"/>
        <end position="83"/>
    </location>
</feature>
<name>A0A645IJJ1_9ZZZZ</name>
<evidence type="ECO:0000313" key="2">
    <source>
        <dbReference type="EMBL" id="MPN51447.1"/>
    </source>
</evidence>
<sequence>MCELLSLGQPRDLVVQHAATHFQTAAGSRDGSLAKLGADLGDLAQHAQVLEGRTRAGAARHDSQGDGHAQHHDGGGDRSKDLG</sequence>
<reference evidence="2" key="1">
    <citation type="submission" date="2019-08" db="EMBL/GenBank/DDBJ databases">
        <authorList>
            <person name="Kucharzyk K."/>
            <person name="Murdoch R.W."/>
            <person name="Higgins S."/>
            <person name="Loffler F."/>
        </authorList>
    </citation>
    <scope>NUCLEOTIDE SEQUENCE</scope>
</reference>
<gene>
    <name evidence="2" type="ORF">SDC9_199093</name>
</gene>
<proteinExistence type="predicted"/>
<evidence type="ECO:0000256" key="1">
    <source>
        <dbReference type="SAM" id="MobiDB-lite"/>
    </source>
</evidence>